<gene>
    <name evidence="1" type="ORF">SAMEA2259716_03617</name>
</gene>
<reference evidence="1 2" key="1">
    <citation type="submission" date="2016-11" db="EMBL/GenBank/DDBJ databases">
        <authorList>
            <consortium name="Pathogen Informatics"/>
        </authorList>
    </citation>
    <scope>NUCLEOTIDE SEQUENCE [LARGE SCALE GENOMIC DNA]</scope>
    <source>
        <strain evidence="1 2">911</strain>
    </source>
</reference>
<accession>A0A1U1B2T7</accession>
<dbReference type="EMBL" id="FVGW01000007">
    <property type="protein sequence ID" value="SKM34172.1"/>
    <property type="molecule type" value="Genomic_DNA"/>
</dbReference>
<dbReference type="Pfam" id="PF24256">
    <property type="entry name" value="DUF7457"/>
    <property type="match status" value="1"/>
</dbReference>
<organism evidence="1 2">
    <name type="scientific">Mycobacteroides abscessus subsp. massiliense</name>
    <dbReference type="NCBI Taxonomy" id="1962118"/>
    <lineage>
        <taxon>Bacteria</taxon>
        <taxon>Bacillati</taxon>
        <taxon>Actinomycetota</taxon>
        <taxon>Actinomycetes</taxon>
        <taxon>Mycobacteriales</taxon>
        <taxon>Mycobacteriaceae</taxon>
        <taxon>Mycobacteroides</taxon>
        <taxon>Mycobacteroides abscessus</taxon>
    </lineage>
</organism>
<name>A0A1U1B2T7_9MYCO</name>
<dbReference type="InterPro" id="IPR055880">
    <property type="entry name" value="DUF7457"/>
</dbReference>
<sequence>MPAFTPRLGPLTPAAQAVADSVSARFAGSPTRFYPSIERDPQEPYSAVISQSSDLTWRKGRGKSRRGFGLWIRPRTTPTMKAVPTRICENIAACAALGLSYWSEAPDHGALWALDTETVIHMVMITRHSNTAKHICGTDKALRYGDTRRRCTGTGESAEYAATPDDEGLWALADFRPTPGAFIRTVDTPAQRDPRKAVKLKIDQQLLLFVAAQIRENNSAISTLDAEILAALYSTRQYSSSLTLSVSVARDLMPLIEAEIKRRAEAANKCATNMREAAIA</sequence>
<proteinExistence type="predicted"/>
<dbReference type="AlphaFoldDB" id="A0A1U1B2T7"/>
<dbReference type="Proteomes" id="UP000190074">
    <property type="component" value="Unassembled WGS sequence"/>
</dbReference>
<protein>
    <submittedName>
        <fullName evidence="1">Uncharacterized protein</fullName>
    </submittedName>
</protein>
<evidence type="ECO:0000313" key="2">
    <source>
        <dbReference type="Proteomes" id="UP000190074"/>
    </source>
</evidence>
<evidence type="ECO:0000313" key="1">
    <source>
        <dbReference type="EMBL" id="SKM34172.1"/>
    </source>
</evidence>